<comment type="caution">
    <text evidence="3">The sequence shown here is derived from an EMBL/GenBank/DDBJ whole genome shotgun (WGS) entry which is preliminary data.</text>
</comment>
<keyword evidence="2" id="KW-0472">Membrane</keyword>
<accession>A0A438MDM7</accession>
<evidence type="ECO:0000313" key="4">
    <source>
        <dbReference type="Proteomes" id="UP000284824"/>
    </source>
</evidence>
<keyword evidence="2" id="KW-0812">Transmembrane</keyword>
<feature type="transmembrane region" description="Helical" evidence="2">
    <location>
        <begin position="155"/>
        <end position="180"/>
    </location>
</feature>
<gene>
    <name evidence="3" type="ORF">EDD27_6601</name>
</gene>
<protein>
    <submittedName>
        <fullName evidence="3">Uncharacterized protein</fullName>
    </submittedName>
</protein>
<name>A0A438MDM7_9ACTN</name>
<sequence length="203" mass="21839">MSNAPALFRFDTTPEGDHGSEAGNEEETVMSSFITNRPSRPRAIDDTPAGDPESISAGAVRWAGLGLAAGTLTWAMAIFLLGPTGVGVTERIVDRTGLLFQLSVFCLLWIPARTRAIGISRAASIALGIEAVLLGLASFWSLLHGILPDGIKDETWLMVLGLCWPLSMLGMAAISVKLAFAARWHGVMRWWPLVATRPELVRS</sequence>
<feature type="transmembrane region" description="Helical" evidence="2">
    <location>
        <begin position="62"/>
        <end position="80"/>
    </location>
</feature>
<keyword evidence="2" id="KW-1133">Transmembrane helix</keyword>
<dbReference type="EMBL" id="SAUN01000001">
    <property type="protein sequence ID" value="RVX43893.1"/>
    <property type="molecule type" value="Genomic_DNA"/>
</dbReference>
<reference evidence="3 4" key="1">
    <citation type="submission" date="2019-01" db="EMBL/GenBank/DDBJ databases">
        <title>Sequencing the genomes of 1000 actinobacteria strains.</title>
        <authorList>
            <person name="Klenk H.-P."/>
        </authorList>
    </citation>
    <scope>NUCLEOTIDE SEQUENCE [LARGE SCALE GENOMIC DNA]</scope>
    <source>
        <strain evidence="3 4">DSM 43925</strain>
    </source>
</reference>
<evidence type="ECO:0000256" key="2">
    <source>
        <dbReference type="SAM" id="Phobius"/>
    </source>
</evidence>
<evidence type="ECO:0000313" key="3">
    <source>
        <dbReference type="EMBL" id="RVX43893.1"/>
    </source>
</evidence>
<feature type="transmembrane region" description="Helical" evidence="2">
    <location>
        <begin position="92"/>
        <end position="110"/>
    </location>
</feature>
<proteinExistence type="predicted"/>
<dbReference type="Proteomes" id="UP000284824">
    <property type="component" value="Unassembled WGS sequence"/>
</dbReference>
<feature type="transmembrane region" description="Helical" evidence="2">
    <location>
        <begin position="122"/>
        <end position="143"/>
    </location>
</feature>
<keyword evidence="4" id="KW-1185">Reference proteome</keyword>
<organism evidence="3 4">
    <name type="scientific">Nonomuraea polychroma</name>
    <dbReference type="NCBI Taxonomy" id="46176"/>
    <lineage>
        <taxon>Bacteria</taxon>
        <taxon>Bacillati</taxon>
        <taxon>Actinomycetota</taxon>
        <taxon>Actinomycetes</taxon>
        <taxon>Streptosporangiales</taxon>
        <taxon>Streptosporangiaceae</taxon>
        <taxon>Nonomuraea</taxon>
    </lineage>
</organism>
<feature type="region of interest" description="Disordered" evidence="1">
    <location>
        <begin position="1"/>
        <end position="30"/>
    </location>
</feature>
<evidence type="ECO:0000256" key="1">
    <source>
        <dbReference type="SAM" id="MobiDB-lite"/>
    </source>
</evidence>
<dbReference type="AlphaFoldDB" id="A0A438MDM7"/>